<evidence type="ECO:0000313" key="2">
    <source>
        <dbReference type="Proteomes" id="UP000249453"/>
    </source>
</evidence>
<comment type="caution">
    <text evidence="1">The sequence shown here is derived from an EMBL/GenBank/DDBJ whole genome shotgun (WGS) entry which is preliminary data.</text>
</comment>
<gene>
    <name evidence="1" type="ORF">C7374_11165</name>
</gene>
<organism evidence="1 2">
    <name type="scientific">Falsochrobactrum ovis</name>
    <dbReference type="NCBI Taxonomy" id="1293442"/>
    <lineage>
        <taxon>Bacteria</taxon>
        <taxon>Pseudomonadati</taxon>
        <taxon>Pseudomonadota</taxon>
        <taxon>Alphaproteobacteria</taxon>
        <taxon>Hyphomicrobiales</taxon>
        <taxon>Brucellaceae</taxon>
        <taxon>Falsochrobactrum</taxon>
    </lineage>
</organism>
<sequence length="123" mass="14296">MAIMFSRRGGMNYNDFRDYLTRLKNKGREGSSIHWPVIDISAVDAQDHSRNASLQLADIVASSISSGLELDMYGNCEQRYAEILRPIIYRRDNNYLSYGIKILPNHEECELIPEQLRMVELWK</sequence>
<proteinExistence type="predicted"/>
<protein>
    <submittedName>
        <fullName evidence="1">Uncharacterized protein DUF3800</fullName>
    </submittedName>
</protein>
<name>A0A364JTY0_9HYPH</name>
<dbReference type="Proteomes" id="UP000249453">
    <property type="component" value="Unassembled WGS sequence"/>
</dbReference>
<reference evidence="1 2" key="1">
    <citation type="submission" date="2018-06" db="EMBL/GenBank/DDBJ databases">
        <title>Genomic Encyclopedia of Type Strains, Phase IV (KMG-IV): sequencing the most valuable type-strain genomes for metagenomic binning, comparative biology and taxonomic classification.</title>
        <authorList>
            <person name="Goeker M."/>
        </authorList>
    </citation>
    <scope>NUCLEOTIDE SEQUENCE [LARGE SCALE GENOMIC DNA]</scope>
    <source>
        <strain evidence="1 2">DSM 26720</strain>
    </source>
</reference>
<dbReference type="EMBL" id="QLMK01000011">
    <property type="protein sequence ID" value="RAK27071.1"/>
    <property type="molecule type" value="Genomic_DNA"/>
</dbReference>
<dbReference type="AlphaFoldDB" id="A0A364JTY0"/>
<evidence type="ECO:0000313" key="1">
    <source>
        <dbReference type="EMBL" id="RAK27071.1"/>
    </source>
</evidence>
<keyword evidence="2" id="KW-1185">Reference proteome</keyword>
<accession>A0A364JTY0</accession>